<feature type="chain" id="PRO_5035277901" evidence="1">
    <location>
        <begin position="20"/>
        <end position="156"/>
    </location>
</feature>
<organism evidence="3 4">
    <name type="scientific">Xenopus laevis</name>
    <name type="common">African clawed frog</name>
    <dbReference type="NCBI Taxonomy" id="8355"/>
    <lineage>
        <taxon>Eukaryota</taxon>
        <taxon>Metazoa</taxon>
        <taxon>Chordata</taxon>
        <taxon>Craniata</taxon>
        <taxon>Vertebrata</taxon>
        <taxon>Euteleostomi</taxon>
        <taxon>Amphibia</taxon>
        <taxon>Batrachia</taxon>
        <taxon>Anura</taxon>
        <taxon>Pipoidea</taxon>
        <taxon>Pipidae</taxon>
        <taxon>Xenopodinae</taxon>
        <taxon>Xenopus</taxon>
        <taxon>Xenopus</taxon>
    </lineage>
</organism>
<dbReference type="PANTHER" id="PTHR20838:SF0">
    <property type="entry name" value="LYMPHOCYTE ANTIGEN 86"/>
    <property type="match status" value="1"/>
</dbReference>
<dbReference type="GO" id="GO:0031666">
    <property type="term" value="P:positive regulation of lipopolysaccharide-mediated signaling pathway"/>
    <property type="evidence" value="ECO:0000318"/>
    <property type="project" value="GO_Central"/>
</dbReference>
<dbReference type="SMART" id="SM00737">
    <property type="entry name" value="ML"/>
    <property type="match status" value="1"/>
</dbReference>
<dbReference type="InterPro" id="IPR039945">
    <property type="entry name" value="LY86"/>
</dbReference>
<feature type="domain" description="MD-2-related lipid-recognition" evidence="2">
    <location>
        <begin position="37"/>
        <end position="153"/>
    </location>
</feature>
<dbReference type="InterPro" id="IPR003172">
    <property type="entry name" value="ML_dom"/>
</dbReference>
<accession>A0A8J0VKS9</accession>
<protein>
    <submittedName>
        <fullName evidence="4">Lymphocyte antigen 86</fullName>
    </submittedName>
</protein>
<reference evidence="4" key="1">
    <citation type="submission" date="2025-08" db="UniProtKB">
        <authorList>
            <consortium name="RefSeq"/>
        </authorList>
    </citation>
    <scope>IDENTIFICATION</scope>
    <source>
        <strain evidence="4">J_2021</strain>
        <tissue evidence="4">Erythrocytes</tissue>
    </source>
</reference>
<sequence>MKIYFAFVISLLLFCPGEMTEWPTHTLCNTGNFQAFYKSCDPLQDFGVDLSLCSPIAQDMKLRFGVLLRHNIKELFLAITAYFNGQLFLNYDYTICESSAPRFSFCGRKKGEFIQIDHPIIPHIPVIPKGEFNVSLELHNEDKKFIGCATLMVNSV</sequence>
<dbReference type="AlphaFoldDB" id="A0A8J0VKS9"/>
<name>A0A8J0VKS9_XENLA</name>
<evidence type="ECO:0000256" key="1">
    <source>
        <dbReference type="SAM" id="SignalP"/>
    </source>
</evidence>
<feature type="signal peptide" evidence="1">
    <location>
        <begin position="1"/>
        <end position="19"/>
    </location>
</feature>
<dbReference type="GeneID" id="108719121"/>
<proteinExistence type="predicted"/>
<dbReference type="Proteomes" id="UP000186698">
    <property type="component" value="Chromosome 6L"/>
</dbReference>
<dbReference type="GO" id="GO:0045087">
    <property type="term" value="P:innate immune response"/>
    <property type="evidence" value="ECO:0000318"/>
    <property type="project" value="GO_Central"/>
</dbReference>
<gene>
    <name evidence="4" type="primary">LOC108719121</name>
</gene>
<dbReference type="KEGG" id="xla:108719121"/>
<dbReference type="PANTHER" id="PTHR20838">
    <property type="entry name" value="LYMPHOCYTE ANTIGEN 86"/>
    <property type="match status" value="1"/>
</dbReference>
<keyword evidence="1" id="KW-0732">Signal</keyword>
<evidence type="ECO:0000313" key="3">
    <source>
        <dbReference type="Proteomes" id="UP000186698"/>
    </source>
</evidence>
<keyword evidence="3" id="KW-1185">Reference proteome</keyword>
<evidence type="ECO:0000313" key="4">
    <source>
        <dbReference type="RefSeq" id="XP_018123252.1"/>
    </source>
</evidence>
<dbReference type="RefSeq" id="XP_018123252.1">
    <property type="nucleotide sequence ID" value="XM_018267763.2"/>
</dbReference>
<evidence type="ECO:0000259" key="2">
    <source>
        <dbReference type="SMART" id="SM00737"/>
    </source>
</evidence>
<dbReference type="OrthoDB" id="9889383at2759"/>
<dbReference type="Gene3D" id="2.60.40.770">
    <property type="match status" value="1"/>
</dbReference>